<accession>A1RUS9</accession>
<dbReference type="HOGENOM" id="CLU_079547_0_0_2"/>
<evidence type="ECO:0000259" key="1">
    <source>
        <dbReference type="Pfam" id="PF13614"/>
    </source>
</evidence>
<dbReference type="Proteomes" id="UP000002595">
    <property type="component" value="Chromosome"/>
</dbReference>
<dbReference type="PANTHER" id="PTHR13696">
    <property type="entry name" value="P-LOOP CONTAINING NUCLEOSIDE TRIPHOSPHATE HYDROLASE"/>
    <property type="match status" value="1"/>
</dbReference>
<protein>
    <recommendedName>
        <fullName evidence="1">AAA domain-containing protein</fullName>
    </recommendedName>
</protein>
<organism evidence="2 3">
    <name type="scientific">Pyrobaculum islandicum (strain DSM 4184 / JCM 9189 / GEO3)</name>
    <dbReference type="NCBI Taxonomy" id="384616"/>
    <lineage>
        <taxon>Archaea</taxon>
        <taxon>Thermoproteota</taxon>
        <taxon>Thermoprotei</taxon>
        <taxon>Thermoproteales</taxon>
        <taxon>Thermoproteaceae</taxon>
        <taxon>Pyrobaculum</taxon>
    </lineage>
</organism>
<dbReference type="CDD" id="cd02042">
    <property type="entry name" value="ParAB_family"/>
    <property type="match status" value="1"/>
</dbReference>
<dbReference type="InterPro" id="IPR050678">
    <property type="entry name" value="DNA_Partitioning_ATPase"/>
</dbReference>
<dbReference type="STRING" id="384616.Pisl_1557"/>
<gene>
    <name evidence="2" type="ordered locus">Pisl_1557</name>
</gene>
<dbReference type="Pfam" id="PF13614">
    <property type="entry name" value="AAA_31"/>
    <property type="match status" value="1"/>
</dbReference>
<reference evidence="2" key="1">
    <citation type="submission" date="2006-12" db="EMBL/GenBank/DDBJ databases">
        <title>Complete sequence of Pyrobaculum islandicum DSM 4184.</title>
        <authorList>
            <person name="Copeland A."/>
            <person name="Lucas S."/>
            <person name="Lapidus A."/>
            <person name="Barry K."/>
            <person name="Detter J.C."/>
            <person name="Glavina del Rio T."/>
            <person name="Dalin E."/>
            <person name="Tice H."/>
            <person name="Pitluck S."/>
            <person name="Meincke L."/>
            <person name="Brettin T."/>
            <person name="Bruce D."/>
            <person name="Han C."/>
            <person name="Tapia R."/>
            <person name="Gilna P."/>
            <person name="Schmutz J."/>
            <person name="Larimer F."/>
            <person name="Land M."/>
            <person name="Hauser L."/>
            <person name="Kyrpides N."/>
            <person name="Mikhailova N."/>
            <person name="Cozen A.E."/>
            <person name="Fitz-Gibbon S.T."/>
            <person name="House C.H."/>
            <person name="Saltikov C."/>
            <person name="Lowe T."/>
            <person name="Richardson P."/>
        </authorList>
    </citation>
    <scope>NUCLEOTIDE SEQUENCE [LARGE SCALE GENOMIC DNA]</scope>
    <source>
        <strain evidence="2">DSM 4184</strain>
    </source>
</reference>
<name>A1RUS9_PYRIL</name>
<feature type="domain" description="AAA" evidence="1">
    <location>
        <begin position="8"/>
        <end position="146"/>
    </location>
</feature>
<dbReference type="InterPro" id="IPR025669">
    <property type="entry name" value="AAA_dom"/>
</dbReference>
<dbReference type="eggNOG" id="arCOG00599">
    <property type="taxonomic scope" value="Archaea"/>
</dbReference>
<keyword evidence="3" id="KW-1185">Reference proteome</keyword>
<sequence>MAKNIIMHTLSFISASGGVGKTTFAILTAGALAARGKRVLLIDLDSSATATLWTVKNVEENCDIKTLMKELLDYRLGRTRNIRDVKQCLHKHKVRGLDAVFYILPGGNLNDLTMEIFSTPKWEILLDELIAPIKEDFDYIIVDSPNWLYPHFPMVVMFTPFYIALTRPGGPEREKTALLLDRIFAMLKRHFSIPEPEKYVAVLLNQIRTTKVADIEREWNTLYKTLAERYPGITVIRNDKADYYYGEVQTPFYGFKLRNDLGAEEYQKSGHPLKSNNKAIKAQFTAYMESLTEFIKANAPYQVE</sequence>
<evidence type="ECO:0000313" key="2">
    <source>
        <dbReference type="EMBL" id="ABL88711.1"/>
    </source>
</evidence>
<dbReference type="EMBL" id="CP000504">
    <property type="protein sequence ID" value="ABL88711.1"/>
    <property type="molecule type" value="Genomic_DNA"/>
</dbReference>
<dbReference type="KEGG" id="pis:Pisl_1557"/>
<dbReference type="SUPFAM" id="SSF52540">
    <property type="entry name" value="P-loop containing nucleoside triphosphate hydrolases"/>
    <property type="match status" value="1"/>
</dbReference>
<proteinExistence type="predicted"/>
<dbReference type="InterPro" id="IPR027417">
    <property type="entry name" value="P-loop_NTPase"/>
</dbReference>
<dbReference type="AlphaFoldDB" id="A1RUS9"/>
<dbReference type="Gene3D" id="3.40.50.300">
    <property type="entry name" value="P-loop containing nucleotide triphosphate hydrolases"/>
    <property type="match status" value="1"/>
</dbReference>
<evidence type="ECO:0000313" key="3">
    <source>
        <dbReference type="Proteomes" id="UP000002595"/>
    </source>
</evidence>
<dbReference type="PANTHER" id="PTHR13696:SF99">
    <property type="entry name" value="COBYRINIC ACID AC-DIAMIDE SYNTHASE"/>
    <property type="match status" value="1"/>
</dbReference>